<dbReference type="Proteomes" id="UP000059574">
    <property type="component" value="Chromosome"/>
</dbReference>
<reference evidence="2" key="1">
    <citation type="submission" date="2015-11" db="EMBL/GenBank/DDBJ databases">
        <authorList>
            <person name="Kumar R."/>
            <person name="Singh D."/>
            <person name="Swarnkar M.K."/>
            <person name="Singh A.K."/>
            <person name="Kumar S."/>
        </authorList>
    </citation>
    <scope>NUCLEOTIDE SEQUENCE [LARGE SCALE GENOMIC DNA]</scope>
    <source>
        <strain evidence="2">ERGS4:06</strain>
    </source>
</reference>
<reference evidence="1 2" key="2">
    <citation type="journal article" date="2016" name="J. Biotechnol.">
        <title>Complete genome sequence of Arthrobacter alpinus ERGS4:06, a yellow pigmented bacterium tolerant to cold and radiations isolated from Sikkim Himalaya.</title>
        <authorList>
            <person name="Kumar R."/>
            <person name="Singh D."/>
            <person name="Swarnkar M.K."/>
            <person name="Singh A.K."/>
            <person name="Kumar S."/>
        </authorList>
    </citation>
    <scope>NUCLEOTIDE SEQUENCE [LARGE SCALE GENOMIC DNA]</scope>
    <source>
        <strain evidence="1 2">ERGS4:06</strain>
    </source>
</reference>
<gene>
    <name evidence="1" type="ORF">AS189_18800</name>
</gene>
<dbReference type="EMBL" id="CP013200">
    <property type="protein sequence ID" value="ALO68172.1"/>
    <property type="molecule type" value="Genomic_DNA"/>
</dbReference>
<organism evidence="1 2">
    <name type="scientific">Arthrobacter alpinus</name>
    <dbReference type="NCBI Taxonomy" id="656366"/>
    <lineage>
        <taxon>Bacteria</taxon>
        <taxon>Bacillati</taxon>
        <taxon>Actinomycetota</taxon>
        <taxon>Actinomycetes</taxon>
        <taxon>Micrococcales</taxon>
        <taxon>Micrococcaceae</taxon>
        <taxon>Arthrobacter</taxon>
    </lineage>
</organism>
<proteinExistence type="predicted"/>
<protein>
    <submittedName>
        <fullName evidence="1">Uncharacterized protein</fullName>
    </submittedName>
</protein>
<name>A0A0S2M3N2_9MICC</name>
<dbReference type="RefSeq" id="WP_062292499.1">
    <property type="nucleotide sequence ID" value="NZ_CP013200.1"/>
</dbReference>
<dbReference type="OrthoDB" id="4391631at2"/>
<evidence type="ECO:0000313" key="1">
    <source>
        <dbReference type="EMBL" id="ALO68172.1"/>
    </source>
</evidence>
<sequence>MDDEIELFDDENGIALIGDPSAIERFLASEGLPSKDLGLQRLGSTFGAGAGAAQAGAEMAANAGRWVKLTEKSAKALKVNQLMKGSESGVRRAVLMKNGKISGLLEITRTPAQFLTNPAVLTGVAGIMSQAAMQQSMDEITDYLAVIDEKVDDILRAQKDAVLADMIGVGLVVDDAITTRDTVGRVSEVTWSKVQASSLTVASTQMYALRQMDALAEKMERKSKMGDLAKAAQETEPKVREWIAVLARCFQLYDSLAVLELDRVLDASPEELDNHRRALRVARQNRLDQITRSTEKLIERMNAAAGLANTKVLLHPTTARTVVHSSNQVEASVGEFHRCLGIEDGRQTVEAKRWVEAVVDARDKVIETGTDGVDATKRFSGDALSLARTTTDKVRETGGDGVEATKRFGSEALGRARTMSDKVSIGIAERLLRRVGDAEKPEEEG</sequence>
<evidence type="ECO:0000313" key="2">
    <source>
        <dbReference type="Proteomes" id="UP000059574"/>
    </source>
</evidence>
<dbReference type="AlphaFoldDB" id="A0A0S2M3N2"/>
<accession>A0A0S2M3N2</accession>